<keyword evidence="4" id="KW-1185">Reference proteome</keyword>
<dbReference type="PROSITE" id="PS50110">
    <property type="entry name" value="RESPONSE_REGULATORY"/>
    <property type="match status" value="1"/>
</dbReference>
<evidence type="ECO:0000259" key="2">
    <source>
        <dbReference type="PROSITE" id="PS50110"/>
    </source>
</evidence>
<dbReference type="SUPFAM" id="SSF52172">
    <property type="entry name" value="CheY-like"/>
    <property type="match status" value="1"/>
</dbReference>
<feature type="domain" description="Response regulatory" evidence="2">
    <location>
        <begin position="9"/>
        <end position="122"/>
    </location>
</feature>
<evidence type="ECO:0000256" key="1">
    <source>
        <dbReference type="PROSITE-ProRule" id="PRU00169"/>
    </source>
</evidence>
<gene>
    <name evidence="3" type="ORF">EV668_3922</name>
</gene>
<dbReference type="OrthoDB" id="9800897at2"/>
<evidence type="ECO:0000313" key="4">
    <source>
        <dbReference type="Proteomes" id="UP000295122"/>
    </source>
</evidence>
<feature type="modified residue" description="4-aspartylphosphate" evidence="1">
    <location>
        <position position="59"/>
    </location>
</feature>
<name>A0A4R7BV33_9HYPH</name>
<evidence type="ECO:0000313" key="3">
    <source>
        <dbReference type="EMBL" id="TDR88057.1"/>
    </source>
</evidence>
<dbReference type="InterPro" id="IPR011006">
    <property type="entry name" value="CheY-like_superfamily"/>
</dbReference>
<keyword evidence="1" id="KW-0597">Phosphoprotein</keyword>
<protein>
    <submittedName>
        <fullName evidence="3">Response regulator receiver domain-containing protein</fullName>
    </submittedName>
</protein>
<dbReference type="SMART" id="SM00448">
    <property type="entry name" value="REC"/>
    <property type="match status" value="1"/>
</dbReference>
<proteinExistence type="predicted"/>
<dbReference type="GO" id="GO:0000160">
    <property type="term" value="P:phosphorelay signal transduction system"/>
    <property type="evidence" value="ECO:0007669"/>
    <property type="project" value="InterPro"/>
</dbReference>
<organism evidence="3 4">
    <name type="scientific">Enterovirga rhinocerotis</name>
    <dbReference type="NCBI Taxonomy" id="1339210"/>
    <lineage>
        <taxon>Bacteria</taxon>
        <taxon>Pseudomonadati</taxon>
        <taxon>Pseudomonadota</taxon>
        <taxon>Alphaproteobacteria</taxon>
        <taxon>Hyphomicrobiales</taxon>
        <taxon>Methylobacteriaceae</taxon>
        <taxon>Enterovirga</taxon>
    </lineage>
</organism>
<dbReference type="InterPro" id="IPR001789">
    <property type="entry name" value="Sig_transdc_resp-reg_receiver"/>
</dbReference>
<dbReference type="Proteomes" id="UP000295122">
    <property type="component" value="Unassembled WGS sequence"/>
</dbReference>
<sequence>MKSAGSPPGVLVVDDEAIIRMELAMDLGELGFDVHEAHDVTGALAAIEAHPGIVGGVFDVHLNGDLTGYDLVRIVREKQPFFAVIMITGSGFLPPPGFDEQVLLSPKPVDSRRIALTMSAKLGLPDVA</sequence>
<dbReference type="Pfam" id="PF00072">
    <property type="entry name" value="Response_reg"/>
    <property type="match status" value="1"/>
</dbReference>
<accession>A0A4R7BV33</accession>
<dbReference type="EMBL" id="SNZR01000015">
    <property type="protein sequence ID" value="TDR88057.1"/>
    <property type="molecule type" value="Genomic_DNA"/>
</dbReference>
<reference evidence="3 4" key="1">
    <citation type="submission" date="2019-03" db="EMBL/GenBank/DDBJ databases">
        <title>Genomic Encyclopedia of Type Strains, Phase IV (KMG-IV): sequencing the most valuable type-strain genomes for metagenomic binning, comparative biology and taxonomic classification.</title>
        <authorList>
            <person name="Goeker M."/>
        </authorList>
    </citation>
    <scope>NUCLEOTIDE SEQUENCE [LARGE SCALE GENOMIC DNA]</scope>
    <source>
        <strain evidence="3 4">DSM 25903</strain>
    </source>
</reference>
<comment type="caution">
    <text evidence="3">The sequence shown here is derived from an EMBL/GenBank/DDBJ whole genome shotgun (WGS) entry which is preliminary data.</text>
</comment>
<dbReference type="Gene3D" id="3.40.50.2300">
    <property type="match status" value="1"/>
</dbReference>
<dbReference type="AlphaFoldDB" id="A0A4R7BV33"/>